<gene>
    <name evidence="2" type="ORF">JX360_12200</name>
</gene>
<accession>A0ABT0CD15</accession>
<reference evidence="2" key="1">
    <citation type="submission" date="2021-02" db="EMBL/GenBank/DDBJ databases">
        <title>The CRISPR/cas machinery reduction and long-range gene transfer in the hot spring cyanobacterium Synechococcus.</title>
        <authorList>
            <person name="Dvorak P."/>
            <person name="Jahodarova E."/>
            <person name="Hasler P."/>
            <person name="Poulickova A."/>
        </authorList>
    </citation>
    <scope>NUCLEOTIDE SEQUENCE</scope>
    <source>
        <strain evidence="2">Rupite</strain>
    </source>
</reference>
<sequence length="102" mass="11363">MALLDPDHPTVPEAFRRKFAGGLIINFEVDDVDTEYDRMCKSGLPILLSLRSEDFGQRHFITSDPNGVLIDVIKVIPPSAAYATQYEEETLKAIGTNPSRKV</sequence>
<dbReference type="EMBL" id="JAFIRA010000033">
    <property type="protein sequence ID" value="MCJ2543658.1"/>
    <property type="molecule type" value="Genomic_DNA"/>
</dbReference>
<proteinExistence type="predicted"/>
<protein>
    <recommendedName>
        <fullName evidence="1">Glyoxalase/fosfomycin resistance/dioxygenase domain-containing protein</fullName>
    </recommendedName>
</protein>
<comment type="caution">
    <text evidence="2">The sequence shown here is derived from an EMBL/GenBank/DDBJ whole genome shotgun (WGS) entry which is preliminary data.</text>
</comment>
<dbReference type="Proteomes" id="UP000830835">
    <property type="component" value="Unassembled WGS sequence"/>
</dbReference>
<dbReference type="RefSeq" id="WP_244351296.1">
    <property type="nucleotide sequence ID" value="NZ_JAFIRA010000033.1"/>
</dbReference>
<feature type="domain" description="Glyoxalase/fosfomycin resistance/dioxygenase" evidence="1">
    <location>
        <begin position="21"/>
        <end position="71"/>
    </location>
</feature>
<evidence type="ECO:0000313" key="2">
    <source>
        <dbReference type="EMBL" id="MCJ2543658.1"/>
    </source>
</evidence>
<dbReference type="Pfam" id="PF00903">
    <property type="entry name" value="Glyoxalase"/>
    <property type="match status" value="1"/>
</dbReference>
<evidence type="ECO:0000313" key="3">
    <source>
        <dbReference type="Proteomes" id="UP000830835"/>
    </source>
</evidence>
<dbReference type="InterPro" id="IPR029068">
    <property type="entry name" value="Glyas_Bleomycin-R_OHBP_Dase"/>
</dbReference>
<organism evidence="2 3">
    <name type="scientific">Thermostichus vulcanus str. 'Rupite'</name>
    <dbReference type="NCBI Taxonomy" id="2813851"/>
    <lineage>
        <taxon>Bacteria</taxon>
        <taxon>Bacillati</taxon>
        <taxon>Cyanobacteriota</taxon>
        <taxon>Cyanophyceae</taxon>
        <taxon>Thermostichales</taxon>
        <taxon>Thermostichaceae</taxon>
        <taxon>Thermostichus</taxon>
    </lineage>
</organism>
<keyword evidence="3" id="KW-1185">Reference proteome</keyword>
<dbReference type="Gene3D" id="3.30.720.110">
    <property type="match status" value="1"/>
</dbReference>
<dbReference type="InterPro" id="IPR004360">
    <property type="entry name" value="Glyas_Fos-R_dOase_dom"/>
</dbReference>
<dbReference type="SUPFAM" id="SSF54593">
    <property type="entry name" value="Glyoxalase/Bleomycin resistance protein/Dihydroxybiphenyl dioxygenase"/>
    <property type="match status" value="1"/>
</dbReference>
<evidence type="ECO:0000259" key="1">
    <source>
        <dbReference type="Pfam" id="PF00903"/>
    </source>
</evidence>
<name>A0ABT0CD15_THEVL</name>